<dbReference type="EMBL" id="BLZH01000004">
    <property type="protein sequence ID" value="GFP54992.1"/>
    <property type="molecule type" value="Genomic_DNA"/>
</dbReference>
<protein>
    <submittedName>
        <fullName evidence="1">Uncharacterized protein</fullName>
    </submittedName>
</protein>
<dbReference type="AlphaFoldDB" id="A0A6V8QS83"/>
<name>A0A6V8QS83_TRIAP</name>
<comment type="caution">
    <text evidence="1">The sequence shown here is derived from an EMBL/GenBank/DDBJ whole genome shotgun (WGS) entry which is preliminary data.</text>
</comment>
<dbReference type="OrthoDB" id="4996232at2759"/>
<sequence length="181" mass="19424">MSSPSGSTGASQRASEINNAMLNVPGYADDSMLFMMRYGALAKETLRKVDWDEFQLRLSAMNAHWYKSHRGKSTAIGAGSDDSIVDVGSRGTVEGDGANTAAVAATSDAKDTPIATTAAATCDDAVDPAAGPGPEPEPETNSEAAELKARTLELIQDFPRLVRDFDRFVECTRIMVTRYKR</sequence>
<reference evidence="1 2" key="1">
    <citation type="submission" date="2020-07" db="EMBL/GenBank/DDBJ databases">
        <title>Trichoderma asperellum IC-1 whole genome shotgun sequence.</title>
        <authorList>
            <person name="Kanamasa S."/>
            <person name="Takahashi H."/>
        </authorList>
    </citation>
    <scope>NUCLEOTIDE SEQUENCE [LARGE SCALE GENOMIC DNA]</scope>
    <source>
        <strain evidence="1 2">IC-1</strain>
    </source>
</reference>
<evidence type="ECO:0000313" key="1">
    <source>
        <dbReference type="EMBL" id="GFP54992.1"/>
    </source>
</evidence>
<proteinExistence type="predicted"/>
<organism evidence="1 2">
    <name type="scientific">Trichoderma asperellum</name>
    <name type="common">Filamentous fungus</name>
    <dbReference type="NCBI Taxonomy" id="101201"/>
    <lineage>
        <taxon>Eukaryota</taxon>
        <taxon>Fungi</taxon>
        <taxon>Dikarya</taxon>
        <taxon>Ascomycota</taxon>
        <taxon>Pezizomycotina</taxon>
        <taxon>Sordariomycetes</taxon>
        <taxon>Hypocreomycetidae</taxon>
        <taxon>Hypocreales</taxon>
        <taxon>Hypocreaceae</taxon>
        <taxon>Trichoderma</taxon>
    </lineage>
</organism>
<accession>A0A6V8QS83</accession>
<gene>
    <name evidence="1" type="ORF">TASIC1_0004061700</name>
</gene>
<dbReference type="Proteomes" id="UP000517252">
    <property type="component" value="Unassembled WGS sequence"/>
</dbReference>
<evidence type="ECO:0000313" key="2">
    <source>
        <dbReference type="Proteomes" id="UP000517252"/>
    </source>
</evidence>